<dbReference type="EC" id="1.1.1.44" evidence="5"/>
<dbReference type="STRING" id="1121387.GCA_000429885_01572"/>
<evidence type="ECO:0000256" key="1">
    <source>
        <dbReference type="ARBA" id="ARBA00008419"/>
    </source>
</evidence>
<dbReference type="Gene3D" id="3.40.50.720">
    <property type="entry name" value="NAD(P)-binding Rossmann-like Domain"/>
    <property type="match status" value="1"/>
</dbReference>
<evidence type="ECO:0000256" key="3">
    <source>
        <dbReference type="ARBA" id="ARBA00023064"/>
    </source>
</evidence>
<dbReference type="PRINTS" id="PR00076">
    <property type="entry name" value="6PGDHDRGNASE"/>
</dbReference>
<dbReference type="PANTHER" id="PTHR11811">
    <property type="entry name" value="6-PHOSPHOGLUCONATE DEHYDROGENASE"/>
    <property type="match status" value="1"/>
</dbReference>
<dbReference type="InterPro" id="IPR004849">
    <property type="entry name" value="6DGDH_YqeC"/>
</dbReference>
<reference evidence="5 6" key="1">
    <citation type="submission" date="2017-06" db="EMBL/GenBank/DDBJ databases">
        <authorList>
            <consortium name="Pathogen Informatics"/>
        </authorList>
    </citation>
    <scope>NUCLEOTIDE SEQUENCE [LARGE SCALE GENOMIC DNA]</scope>
    <source>
        <strain evidence="5 6">NCTC13039</strain>
    </source>
</reference>
<dbReference type="InterPro" id="IPR013328">
    <property type="entry name" value="6PGD_dom2"/>
</dbReference>
<dbReference type="Pfam" id="PF00393">
    <property type="entry name" value="6PGD"/>
    <property type="match status" value="1"/>
</dbReference>
<gene>
    <name evidence="5" type="primary">gnd</name>
    <name evidence="5" type="ORF">SAMEA4475696_00470</name>
</gene>
<dbReference type="SUPFAM" id="SSF51735">
    <property type="entry name" value="NAD(P)-binding Rossmann-fold domains"/>
    <property type="match status" value="1"/>
</dbReference>
<dbReference type="Gene3D" id="1.10.1040.10">
    <property type="entry name" value="N-(1-d-carboxylethyl)-l-norvaline Dehydrogenase, domain 2"/>
    <property type="match status" value="1"/>
</dbReference>
<dbReference type="AlphaFoldDB" id="A0A239VAC4"/>
<dbReference type="EMBL" id="LT906453">
    <property type="protein sequence ID" value="SNV18493.1"/>
    <property type="molecule type" value="Genomic_DNA"/>
</dbReference>
<dbReference type="GeneID" id="63458754"/>
<keyword evidence="2 5" id="KW-0560">Oxidoreductase</keyword>
<evidence type="ECO:0000256" key="2">
    <source>
        <dbReference type="ARBA" id="ARBA00023002"/>
    </source>
</evidence>
<dbReference type="PROSITE" id="PS00461">
    <property type="entry name" value="6PGD"/>
    <property type="match status" value="1"/>
</dbReference>
<dbReference type="RefSeq" id="WP_028327436.1">
    <property type="nucleotide sequence ID" value="NZ_JAAFNI010000001.1"/>
</dbReference>
<keyword evidence="3" id="KW-0311">Gluconate utilization</keyword>
<feature type="domain" description="6-phosphogluconate dehydrogenase C-terminal" evidence="4">
    <location>
        <begin position="159"/>
        <end position="290"/>
    </location>
</feature>
<evidence type="ECO:0000313" key="5">
    <source>
        <dbReference type="EMBL" id="SNV18493.1"/>
    </source>
</evidence>
<dbReference type="SMART" id="SM01350">
    <property type="entry name" value="6PGD"/>
    <property type="match status" value="1"/>
</dbReference>
<dbReference type="InterPro" id="IPR006183">
    <property type="entry name" value="Pgluconate_DH"/>
</dbReference>
<dbReference type="Pfam" id="PF03446">
    <property type="entry name" value="NAD_binding_2"/>
    <property type="match status" value="1"/>
</dbReference>
<proteinExistence type="inferred from homology"/>
<dbReference type="GO" id="GO:0050661">
    <property type="term" value="F:NADP binding"/>
    <property type="evidence" value="ECO:0007669"/>
    <property type="project" value="InterPro"/>
</dbReference>
<dbReference type="InterPro" id="IPR006114">
    <property type="entry name" value="6PGDH_C"/>
</dbReference>
<dbReference type="GO" id="GO:0004616">
    <property type="term" value="F:phosphogluconate dehydrogenase (decarboxylating) activity"/>
    <property type="evidence" value="ECO:0007669"/>
    <property type="project" value="UniProtKB-EC"/>
</dbReference>
<dbReference type="NCBIfam" id="TIGR00872">
    <property type="entry name" value="gnd_rel"/>
    <property type="match status" value="1"/>
</dbReference>
<protein>
    <submittedName>
        <fullName evidence="5">6-phosphogluconate dehydrogenase, decarboxylating</fullName>
        <ecNumber evidence="5">1.1.1.44</ecNumber>
    </submittedName>
</protein>
<sequence length="293" mass="31294">MKLGLIGLGKMGGNMRERLRRAGHEVVGFDTNPQIADVSSVEEMIAALPSPRVVWVMVPDAVTGQVIEEVAGFLSEGDLVIDGGNSPWYNDEAHAALLAQKGAHFVDCGVSGGVWGLQNGYALMVGGPDEAVALAQPIFDALRPQGEFGFVHAGGHGAGHFAKMVHNGIEYGLMQAYAEGWELLEKAPQVVNVPEVFKSWREGTVIRSWLLDLMDNAMDADPHLDKIEGYAADSGEGRWTVNAAVDLGVPVPTISAALFARFVSQQKDSPAMKMVAAMRKQFGGHATKEEADG</sequence>
<dbReference type="InterPro" id="IPR036291">
    <property type="entry name" value="NAD(P)-bd_dom_sf"/>
</dbReference>
<evidence type="ECO:0000259" key="4">
    <source>
        <dbReference type="SMART" id="SM01350"/>
    </source>
</evidence>
<dbReference type="InterPro" id="IPR006115">
    <property type="entry name" value="6PGDH_NADP-bd"/>
</dbReference>
<keyword evidence="6" id="KW-1185">Reference proteome</keyword>
<evidence type="ECO:0000313" key="6">
    <source>
        <dbReference type="Proteomes" id="UP000242637"/>
    </source>
</evidence>
<dbReference type="InterPro" id="IPR008927">
    <property type="entry name" value="6-PGluconate_DH-like_C_sf"/>
</dbReference>
<organism evidence="5 6">
    <name type="scientific">Dermatophilus congolensis</name>
    <dbReference type="NCBI Taxonomy" id="1863"/>
    <lineage>
        <taxon>Bacteria</taxon>
        <taxon>Bacillati</taxon>
        <taxon>Actinomycetota</taxon>
        <taxon>Actinomycetes</taxon>
        <taxon>Micrococcales</taxon>
        <taxon>Dermatophilaceae</taxon>
        <taxon>Dermatophilus</taxon>
    </lineage>
</organism>
<name>A0A239VAC4_9MICO</name>
<dbReference type="GO" id="GO:0006098">
    <property type="term" value="P:pentose-phosphate shunt"/>
    <property type="evidence" value="ECO:0007669"/>
    <property type="project" value="InterPro"/>
</dbReference>
<dbReference type="InterPro" id="IPR006184">
    <property type="entry name" value="6PGdom_BS"/>
</dbReference>
<dbReference type="NCBIfam" id="NF007161">
    <property type="entry name" value="PRK09599.1"/>
    <property type="match status" value="1"/>
</dbReference>
<dbReference type="GO" id="GO:0019521">
    <property type="term" value="P:D-gluconate metabolic process"/>
    <property type="evidence" value="ECO:0007669"/>
    <property type="project" value="UniProtKB-KW"/>
</dbReference>
<dbReference type="Proteomes" id="UP000242637">
    <property type="component" value="Chromosome 1"/>
</dbReference>
<comment type="similarity">
    <text evidence="1">Belongs to the 6-phosphogluconate dehydrogenase family.</text>
</comment>
<dbReference type="SUPFAM" id="SSF48179">
    <property type="entry name" value="6-phosphogluconate dehydrogenase C-terminal domain-like"/>
    <property type="match status" value="1"/>
</dbReference>
<dbReference type="KEGG" id="dco:SAMEA4475696_0470"/>
<dbReference type="OrthoDB" id="9804542at2"/>
<accession>A0A239VAC4</accession>